<dbReference type="RefSeq" id="WP_131013478.1">
    <property type="nucleotide sequence ID" value="NZ_SIRE01000007.1"/>
</dbReference>
<sequence>MTAQFPHNTPYVQVSEQSDTNREAGQKFAPQQELLEAAAYWNRDAQPSHLLRSFAALALVLVFGVVSYWLNMPVVFWSGLALAAAYRFISSKNRSSKTH</sequence>
<dbReference type="AlphaFoldDB" id="A0A4Q9DWI9"/>
<keyword evidence="2" id="KW-1133">Transmembrane helix</keyword>
<feature type="transmembrane region" description="Helical" evidence="2">
    <location>
        <begin position="50"/>
        <end position="68"/>
    </location>
</feature>
<keyword evidence="2" id="KW-0812">Transmembrane</keyword>
<evidence type="ECO:0000313" key="3">
    <source>
        <dbReference type="EMBL" id="TBL79531.1"/>
    </source>
</evidence>
<comment type="caution">
    <text evidence="3">The sequence shown here is derived from an EMBL/GenBank/DDBJ whole genome shotgun (WGS) entry which is preliminary data.</text>
</comment>
<feature type="region of interest" description="Disordered" evidence="1">
    <location>
        <begin position="1"/>
        <end position="26"/>
    </location>
</feature>
<evidence type="ECO:0000256" key="1">
    <source>
        <dbReference type="SAM" id="MobiDB-lite"/>
    </source>
</evidence>
<evidence type="ECO:0000313" key="4">
    <source>
        <dbReference type="Proteomes" id="UP000293142"/>
    </source>
</evidence>
<name>A0A4Q9DWI9_9BACL</name>
<feature type="transmembrane region" description="Helical" evidence="2">
    <location>
        <begin position="74"/>
        <end position="89"/>
    </location>
</feature>
<reference evidence="3 4" key="1">
    <citation type="submission" date="2019-02" db="EMBL/GenBank/DDBJ databases">
        <title>Paenibacillus sp. nov., isolated from surface-sterilized tissue of Thalictrum simplex L.</title>
        <authorList>
            <person name="Tuo L."/>
        </authorList>
    </citation>
    <scope>NUCLEOTIDE SEQUENCE [LARGE SCALE GENOMIC DNA]</scope>
    <source>
        <strain evidence="3 4">N2SHLJ1</strain>
    </source>
</reference>
<accession>A0A4Q9DWI9</accession>
<feature type="compositionally biased region" description="Polar residues" evidence="1">
    <location>
        <begin position="1"/>
        <end position="18"/>
    </location>
</feature>
<keyword evidence="2" id="KW-0472">Membrane</keyword>
<organism evidence="3 4">
    <name type="scientific">Paenibacillus thalictri</name>
    <dbReference type="NCBI Taxonomy" id="2527873"/>
    <lineage>
        <taxon>Bacteria</taxon>
        <taxon>Bacillati</taxon>
        <taxon>Bacillota</taxon>
        <taxon>Bacilli</taxon>
        <taxon>Bacillales</taxon>
        <taxon>Paenibacillaceae</taxon>
        <taxon>Paenibacillus</taxon>
    </lineage>
</organism>
<gene>
    <name evidence="3" type="ORF">EYB31_11535</name>
</gene>
<dbReference type="EMBL" id="SIRE01000007">
    <property type="protein sequence ID" value="TBL79531.1"/>
    <property type="molecule type" value="Genomic_DNA"/>
</dbReference>
<keyword evidence="4" id="KW-1185">Reference proteome</keyword>
<protein>
    <submittedName>
        <fullName evidence="3">Uncharacterized protein</fullName>
    </submittedName>
</protein>
<evidence type="ECO:0000256" key="2">
    <source>
        <dbReference type="SAM" id="Phobius"/>
    </source>
</evidence>
<proteinExistence type="predicted"/>
<dbReference type="Proteomes" id="UP000293142">
    <property type="component" value="Unassembled WGS sequence"/>
</dbReference>